<evidence type="ECO:0000259" key="1">
    <source>
        <dbReference type="Pfam" id="PF19190"/>
    </source>
</evidence>
<evidence type="ECO:0000313" key="3">
    <source>
        <dbReference type="Proteomes" id="UP000002875"/>
    </source>
</evidence>
<feature type="domain" description="BACON" evidence="1">
    <location>
        <begin position="141"/>
        <end position="194"/>
    </location>
</feature>
<dbReference type="RefSeq" id="WP_015027631.1">
    <property type="nucleotide sequence ID" value="NC_018748.1"/>
</dbReference>
<sequence length="529" mass="58205">MIRTTKFNLFWESFYNTKQPQQKEVAPPTLTVSNSTIDLGSITTTSSSSFMLVQSGEGSISYTISSNKNWLKLSKNSGVITGTDFISLSTIINAVDIQDGENTAVLSITPTINGVVSPVINVTVKGTFKTTTIEFGITNLDLQTIRAGKSVFLKMTKVGVENLNYEVTVDQPWLSVDKSVGTLSGTDSVKVNIDTKSLINGNYSGNITIIPKVNGIPGKQTTIPVKFIYDDSISGNIESHILSKNETWSGEINLNGTVSVPKEFVLTIKPGTKIKVKSTIQGVELVINGKLIMNGDAANIIEMKSENKSPEYDDWNGIVANGDIEISYCYLRDAGTPISFYSSGLLIKPSKAPIIHHILFENAATGIEFLASKYETTLYNLTFRNLIFDAIITSDIKKLNLKDIEFISEEGDDITLYSSGLNLSITNSNFVNKSQSFYYNAFVYDNGKYTDNTVIFTNCFGVSSSSPAFAKFNNVFTNSSPAQISNQNIGCGFSNKYKSAQLRMNILAKKKIYQQFIEYKNKQFAKQNK</sequence>
<name>A0ABM5MYA4_EMTOG</name>
<dbReference type="Pfam" id="PF19190">
    <property type="entry name" value="BACON_2"/>
    <property type="match status" value="2"/>
</dbReference>
<proteinExistence type="predicted"/>
<reference evidence="2 3" key="1">
    <citation type="submission" date="2011-07" db="EMBL/GenBank/DDBJ databases">
        <title>The complete genome of chromosome of Emticicia oligotrophica DSM 17448.</title>
        <authorList>
            <consortium name="US DOE Joint Genome Institute (JGI-PGF)"/>
            <person name="Lucas S."/>
            <person name="Han J."/>
            <person name="Lapidus A."/>
            <person name="Bruce D."/>
            <person name="Goodwin L."/>
            <person name="Pitluck S."/>
            <person name="Peters L."/>
            <person name="Kyrpides N."/>
            <person name="Mavromatis K."/>
            <person name="Ivanova N."/>
            <person name="Ovchinnikova G."/>
            <person name="Teshima H."/>
            <person name="Detter J.C."/>
            <person name="Tapia R."/>
            <person name="Han C."/>
            <person name="Land M."/>
            <person name="Hauser L."/>
            <person name="Markowitz V."/>
            <person name="Cheng J.-F."/>
            <person name="Hugenholtz P."/>
            <person name="Woyke T."/>
            <person name="Wu D."/>
            <person name="Tindall B."/>
            <person name="Pomrenke H."/>
            <person name="Brambilla E."/>
            <person name="Klenk H.-P."/>
            <person name="Eisen J.A."/>
        </authorList>
    </citation>
    <scope>NUCLEOTIDE SEQUENCE [LARGE SCALE GENOMIC DNA]</scope>
    <source>
        <strain evidence="2 3">DSM 17448</strain>
    </source>
</reference>
<dbReference type="InterPro" id="IPR024361">
    <property type="entry name" value="BACON"/>
</dbReference>
<feature type="domain" description="BACON" evidence="1">
    <location>
        <begin position="30"/>
        <end position="110"/>
    </location>
</feature>
<dbReference type="EMBL" id="CP002961">
    <property type="protein sequence ID" value="AFK01929.1"/>
    <property type="molecule type" value="Genomic_DNA"/>
</dbReference>
<dbReference type="InterPro" id="IPR011050">
    <property type="entry name" value="Pectin_lyase_fold/virulence"/>
</dbReference>
<keyword evidence="3" id="KW-1185">Reference proteome</keyword>
<organism evidence="2 3">
    <name type="scientific">Emticicia oligotrophica (strain DSM 17448 / CIP 109782 / MTCC 6937 / GPTSA100-15)</name>
    <dbReference type="NCBI Taxonomy" id="929562"/>
    <lineage>
        <taxon>Bacteria</taxon>
        <taxon>Pseudomonadati</taxon>
        <taxon>Bacteroidota</taxon>
        <taxon>Cytophagia</taxon>
        <taxon>Cytophagales</taxon>
        <taxon>Leadbetterellaceae</taxon>
        <taxon>Emticicia</taxon>
    </lineage>
</organism>
<dbReference type="SUPFAM" id="SSF51126">
    <property type="entry name" value="Pectin lyase-like"/>
    <property type="match status" value="1"/>
</dbReference>
<protein>
    <recommendedName>
        <fullName evidence="1">BACON domain-containing protein</fullName>
    </recommendedName>
</protein>
<accession>A0ABM5MYA4</accession>
<dbReference type="Proteomes" id="UP000002875">
    <property type="component" value="Chromosome"/>
</dbReference>
<evidence type="ECO:0000313" key="2">
    <source>
        <dbReference type="EMBL" id="AFK01929.1"/>
    </source>
</evidence>
<gene>
    <name evidence="2" type="ordered locus">Emtol_0777</name>
</gene>